<dbReference type="GO" id="GO:0005694">
    <property type="term" value="C:chromosome"/>
    <property type="evidence" value="ECO:0007669"/>
    <property type="project" value="TreeGrafter"/>
</dbReference>
<dbReference type="InterPro" id="IPR001650">
    <property type="entry name" value="Helicase_C-like"/>
</dbReference>
<dbReference type="GO" id="GO:0005634">
    <property type="term" value="C:nucleus"/>
    <property type="evidence" value="ECO:0007669"/>
    <property type="project" value="UniProtKB-SubCell"/>
</dbReference>
<dbReference type="GO" id="GO:0016887">
    <property type="term" value="F:ATP hydrolysis activity"/>
    <property type="evidence" value="ECO:0007669"/>
    <property type="project" value="RHEA"/>
</dbReference>
<dbReference type="SUPFAM" id="SSF52540">
    <property type="entry name" value="P-loop containing nucleoside triphosphate hydrolases"/>
    <property type="match status" value="1"/>
</dbReference>
<dbReference type="EC" id="5.6.2.4" evidence="11"/>
<evidence type="ECO:0000256" key="4">
    <source>
        <dbReference type="ARBA" id="ARBA00022801"/>
    </source>
</evidence>
<evidence type="ECO:0000313" key="15">
    <source>
        <dbReference type="Proteomes" id="UP000076761"/>
    </source>
</evidence>
<dbReference type="EMBL" id="KV425623">
    <property type="protein sequence ID" value="KZT20245.1"/>
    <property type="molecule type" value="Genomic_DNA"/>
</dbReference>
<dbReference type="Pfam" id="PF16124">
    <property type="entry name" value="RecQ_Zn_bind"/>
    <property type="match status" value="1"/>
</dbReference>
<dbReference type="OrthoDB" id="10261556at2759"/>
<evidence type="ECO:0000256" key="5">
    <source>
        <dbReference type="ARBA" id="ARBA00022806"/>
    </source>
</evidence>
<dbReference type="GO" id="GO:0009378">
    <property type="term" value="F:four-way junction helicase activity"/>
    <property type="evidence" value="ECO:0007669"/>
    <property type="project" value="TreeGrafter"/>
</dbReference>
<evidence type="ECO:0000256" key="7">
    <source>
        <dbReference type="ARBA" id="ARBA00023125"/>
    </source>
</evidence>
<dbReference type="InterPro" id="IPR036390">
    <property type="entry name" value="WH_DNA-bd_sf"/>
</dbReference>
<evidence type="ECO:0000259" key="13">
    <source>
        <dbReference type="PROSITE" id="PS51194"/>
    </source>
</evidence>
<feature type="domain" description="Helicase C-terminal" evidence="13">
    <location>
        <begin position="258"/>
        <end position="408"/>
    </location>
</feature>
<comment type="subcellular location">
    <subcellularLocation>
        <location evidence="1 11">Nucleus</location>
    </subcellularLocation>
</comment>
<dbReference type="Pfam" id="PF09382">
    <property type="entry name" value="RQC"/>
    <property type="match status" value="1"/>
</dbReference>
<dbReference type="STRING" id="1314782.A0A165NXI2"/>
<evidence type="ECO:0000256" key="6">
    <source>
        <dbReference type="ARBA" id="ARBA00022840"/>
    </source>
</evidence>
<evidence type="ECO:0000259" key="12">
    <source>
        <dbReference type="PROSITE" id="PS51192"/>
    </source>
</evidence>
<keyword evidence="4 11" id="KW-0378">Hydrolase</keyword>
<dbReference type="InParanoid" id="A0A165NXI2"/>
<feature type="domain" description="Helicase ATP-binding" evidence="12">
    <location>
        <begin position="57"/>
        <end position="235"/>
    </location>
</feature>
<comment type="catalytic activity">
    <reaction evidence="10 11">
        <text>Couples ATP hydrolysis with the unwinding of duplex DNA by translocating in the 3'-5' direction.</text>
        <dbReference type="EC" id="5.6.2.4"/>
    </reaction>
</comment>
<dbReference type="SUPFAM" id="SSF46785">
    <property type="entry name" value="Winged helix' DNA-binding domain"/>
    <property type="match status" value="1"/>
</dbReference>
<protein>
    <recommendedName>
        <fullName evidence="11">ATP-dependent DNA helicase</fullName>
        <ecNumber evidence="11">5.6.2.4</ecNumber>
    </recommendedName>
</protein>
<evidence type="ECO:0000256" key="9">
    <source>
        <dbReference type="ARBA" id="ARBA00023242"/>
    </source>
</evidence>
<dbReference type="Gene3D" id="3.40.50.300">
    <property type="entry name" value="P-loop containing nucleotide triphosphate hydrolases"/>
    <property type="match status" value="2"/>
</dbReference>
<dbReference type="Gene3D" id="1.10.10.10">
    <property type="entry name" value="Winged helix-like DNA-binding domain superfamily/Winged helix DNA-binding domain"/>
    <property type="match status" value="1"/>
</dbReference>
<dbReference type="Pfam" id="PF00271">
    <property type="entry name" value="Helicase_C"/>
    <property type="match status" value="1"/>
</dbReference>
<dbReference type="GO" id="GO:0003677">
    <property type="term" value="F:DNA binding"/>
    <property type="evidence" value="ECO:0007669"/>
    <property type="project" value="UniProtKB-KW"/>
</dbReference>
<dbReference type="PROSITE" id="PS51192">
    <property type="entry name" value="HELICASE_ATP_BIND_1"/>
    <property type="match status" value="1"/>
</dbReference>
<keyword evidence="8" id="KW-0413">Isomerase</keyword>
<evidence type="ECO:0000256" key="11">
    <source>
        <dbReference type="RuleBase" id="RU364117"/>
    </source>
</evidence>
<dbReference type="SMART" id="SM00956">
    <property type="entry name" value="RQC"/>
    <property type="match status" value="1"/>
</dbReference>
<comment type="catalytic activity">
    <reaction evidence="11">
        <text>ATP + H2O = ADP + phosphate + H(+)</text>
        <dbReference type="Rhea" id="RHEA:13065"/>
        <dbReference type="ChEBI" id="CHEBI:15377"/>
        <dbReference type="ChEBI" id="CHEBI:15378"/>
        <dbReference type="ChEBI" id="CHEBI:30616"/>
        <dbReference type="ChEBI" id="CHEBI:43474"/>
        <dbReference type="ChEBI" id="CHEBI:456216"/>
    </reaction>
</comment>
<dbReference type="PANTHER" id="PTHR13710">
    <property type="entry name" value="DNA HELICASE RECQ FAMILY MEMBER"/>
    <property type="match status" value="1"/>
</dbReference>
<organism evidence="14 15">
    <name type="scientific">Neolentinus lepideus HHB14362 ss-1</name>
    <dbReference type="NCBI Taxonomy" id="1314782"/>
    <lineage>
        <taxon>Eukaryota</taxon>
        <taxon>Fungi</taxon>
        <taxon>Dikarya</taxon>
        <taxon>Basidiomycota</taxon>
        <taxon>Agaricomycotina</taxon>
        <taxon>Agaricomycetes</taxon>
        <taxon>Gloeophyllales</taxon>
        <taxon>Gloeophyllaceae</taxon>
        <taxon>Neolentinus</taxon>
    </lineage>
</organism>
<dbReference type="InterPro" id="IPR027417">
    <property type="entry name" value="P-loop_NTPase"/>
</dbReference>
<dbReference type="InterPro" id="IPR036388">
    <property type="entry name" value="WH-like_DNA-bd_sf"/>
</dbReference>
<proteinExistence type="inferred from homology"/>
<dbReference type="FunFam" id="3.40.50.300:FF:001975">
    <property type="entry name" value="ATP-dependent DNA helicase"/>
    <property type="match status" value="1"/>
</dbReference>
<dbReference type="InterPro" id="IPR011545">
    <property type="entry name" value="DEAD/DEAH_box_helicase_dom"/>
</dbReference>
<dbReference type="Pfam" id="PF00270">
    <property type="entry name" value="DEAD"/>
    <property type="match status" value="1"/>
</dbReference>
<comment type="similarity">
    <text evidence="2 11">Belongs to the helicase family. RecQ subfamily.</text>
</comment>
<reference evidence="14 15" key="1">
    <citation type="journal article" date="2016" name="Mol. Biol. Evol.">
        <title>Comparative Genomics of Early-Diverging Mushroom-Forming Fungi Provides Insights into the Origins of Lignocellulose Decay Capabilities.</title>
        <authorList>
            <person name="Nagy L.G."/>
            <person name="Riley R."/>
            <person name="Tritt A."/>
            <person name="Adam C."/>
            <person name="Daum C."/>
            <person name="Floudas D."/>
            <person name="Sun H."/>
            <person name="Yadav J.S."/>
            <person name="Pangilinan J."/>
            <person name="Larsson K.H."/>
            <person name="Matsuura K."/>
            <person name="Barry K."/>
            <person name="Labutti K."/>
            <person name="Kuo R."/>
            <person name="Ohm R.A."/>
            <person name="Bhattacharya S.S."/>
            <person name="Shirouzu T."/>
            <person name="Yoshinaga Y."/>
            <person name="Martin F.M."/>
            <person name="Grigoriev I.V."/>
            <person name="Hibbett D.S."/>
        </authorList>
    </citation>
    <scope>NUCLEOTIDE SEQUENCE [LARGE SCALE GENOMIC DNA]</scope>
    <source>
        <strain evidence="14 15">HHB14362 ss-1</strain>
    </source>
</reference>
<dbReference type="GO" id="GO:0005737">
    <property type="term" value="C:cytoplasm"/>
    <property type="evidence" value="ECO:0007669"/>
    <property type="project" value="TreeGrafter"/>
</dbReference>
<dbReference type="PROSITE" id="PS51194">
    <property type="entry name" value="HELICASE_CTER"/>
    <property type="match status" value="1"/>
</dbReference>
<dbReference type="AlphaFoldDB" id="A0A165NXI2"/>
<gene>
    <name evidence="14" type="ORF">NEOLEDRAFT_1076046</name>
</gene>
<dbReference type="GO" id="GO:0005524">
    <property type="term" value="F:ATP binding"/>
    <property type="evidence" value="ECO:0007669"/>
    <property type="project" value="UniProtKB-KW"/>
</dbReference>
<name>A0A165NXI2_9AGAM</name>
<evidence type="ECO:0000256" key="3">
    <source>
        <dbReference type="ARBA" id="ARBA00022741"/>
    </source>
</evidence>
<evidence type="ECO:0000256" key="2">
    <source>
        <dbReference type="ARBA" id="ARBA00005446"/>
    </source>
</evidence>
<dbReference type="SMART" id="SM00490">
    <property type="entry name" value="HELICc"/>
    <property type="match status" value="1"/>
</dbReference>
<evidence type="ECO:0000256" key="1">
    <source>
        <dbReference type="ARBA" id="ARBA00004123"/>
    </source>
</evidence>
<dbReference type="InterPro" id="IPR018982">
    <property type="entry name" value="RQC_domain"/>
</dbReference>
<sequence length="590" mass="67174">MAPAVEKPTHRSVSDSNIVPIYDREPIKNSPYLPEIMEKLNTIFGMRQFRKNQLEVITATLDGRDVLVLMPTGGGKSLCYQLPAICQTGKTRGVTVVISPLLALMRDQEQSLLSKGIDVVNFSSDQSDEANSDSWAKLNGRNKPSIMYVTPEKLESSSKMKNTLQRVYEQGQLARFVIDEAHVISSWGRNFRTAYKNLDSLRRHYPTVPIMALTATANSKTRRDIIDRLGIQGCEVLLQSFNRPNLHYSVRPKSGKTIVCDIATYIKSRHSGETGIIYCLSRDKCEEVAKELRDKYNLRARHFHAKMNSDDKQRTQKGWQDGDFEIIVATIAFGMGIDKHDVRFVIHHTLSRSLDSYAQETGRAGRDGLPSDCLLFYSSQDVNAIMSQIRNDKDLTPDVAQLQIDELWQMSYFCQNDVDCRRKELMAFFDQVFDPRDCHKSCNNCVEVKELKQENLTRQASDAVRLLQMMLRRDTHISHTLCVAAFRGSKSSDVTKKGFDGLSPFGAGKDLPAKLVQRLFAHLYSRRAFSQEPQSNGMWNSNYMQVSMKHIRRWVCHEPAVARRKSGCLLKRQRGSGDVSRCQYFRFVVG</sequence>
<keyword evidence="3 11" id="KW-0547">Nucleotide-binding</keyword>
<evidence type="ECO:0000256" key="10">
    <source>
        <dbReference type="ARBA" id="ARBA00034617"/>
    </source>
</evidence>
<dbReference type="SMART" id="SM00487">
    <property type="entry name" value="DEXDc"/>
    <property type="match status" value="1"/>
</dbReference>
<keyword evidence="15" id="KW-1185">Reference proteome</keyword>
<dbReference type="GO" id="GO:0006260">
    <property type="term" value="P:DNA replication"/>
    <property type="evidence" value="ECO:0007669"/>
    <property type="project" value="InterPro"/>
</dbReference>
<keyword evidence="7" id="KW-0238">DNA-binding</keyword>
<dbReference type="GO" id="GO:0000724">
    <property type="term" value="P:double-strand break repair via homologous recombination"/>
    <property type="evidence" value="ECO:0007669"/>
    <property type="project" value="TreeGrafter"/>
</dbReference>
<keyword evidence="9 11" id="KW-0539">Nucleus</keyword>
<dbReference type="InterPro" id="IPR004589">
    <property type="entry name" value="DNA_helicase_ATP-dep_RecQ"/>
</dbReference>
<dbReference type="GO" id="GO:0043138">
    <property type="term" value="F:3'-5' DNA helicase activity"/>
    <property type="evidence" value="ECO:0007669"/>
    <property type="project" value="UniProtKB-EC"/>
</dbReference>
<dbReference type="NCBIfam" id="TIGR00614">
    <property type="entry name" value="recQ_fam"/>
    <property type="match status" value="1"/>
</dbReference>
<dbReference type="InterPro" id="IPR014001">
    <property type="entry name" value="Helicase_ATP-bd"/>
</dbReference>
<accession>A0A165NXI2</accession>
<evidence type="ECO:0000256" key="8">
    <source>
        <dbReference type="ARBA" id="ARBA00023235"/>
    </source>
</evidence>
<evidence type="ECO:0000313" key="14">
    <source>
        <dbReference type="EMBL" id="KZT20245.1"/>
    </source>
</evidence>
<dbReference type="Proteomes" id="UP000076761">
    <property type="component" value="Unassembled WGS sequence"/>
</dbReference>
<dbReference type="CDD" id="cd18794">
    <property type="entry name" value="SF2_C_RecQ"/>
    <property type="match status" value="1"/>
</dbReference>
<keyword evidence="6 11" id="KW-0067">ATP-binding</keyword>
<dbReference type="FunFam" id="3.40.50.300:FF:000296">
    <property type="entry name" value="ATP-dependent DNA helicase RecQ"/>
    <property type="match status" value="1"/>
</dbReference>
<keyword evidence="5 11" id="KW-0347">Helicase</keyword>
<dbReference type="CDD" id="cd17920">
    <property type="entry name" value="DEXHc_RecQ"/>
    <property type="match status" value="1"/>
</dbReference>
<dbReference type="PANTHER" id="PTHR13710:SF153">
    <property type="entry name" value="RECQ-LIKE DNA HELICASE BLM"/>
    <property type="match status" value="1"/>
</dbReference>
<dbReference type="InterPro" id="IPR032284">
    <property type="entry name" value="RecQ_Zn-bd"/>
</dbReference>